<feature type="compositionally biased region" description="Polar residues" evidence="1">
    <location>
        <begin position="141"/>
        <end position="159"/>
    </location>
</feature>
<dbReference type="Pfam" id="PF01585">
    <property type="entry name" value="G-patch"/>
    <property type="match status" value="1"/>
</dbReference>
<sequence>MGKRRAKNNSNASKGGWNVESLDEPPPKQHSLQATNENTEFSFEKYRSHHETEEHWELRRMFMEKNHHVLPEDELVCLAQVFLNIELLHCRYPLETMRRVAELSEGIGKEYRARRANMLQRTFVSASDAAASKVQRRAPSFATNDVKQDAAQNRGPSRNESLTMDEILSKIVIVNNCIIQTTNEFNRLKCGVSMSDSCTQLQTGDHEVVVTVGKLVLGKAVHANKKNARQLAVKQALDYLGQRCYALNRKKLPTQMSAANVVQKKDSEDVASNGKVADEPKLDTKNIGFKLMQKLGWKGGGLGVKDDGIVDPITAQIKIGRKGLGNQEKADEGGLDVKFIKTVLRNFKNSHMEYDLVFSVDFSKEDREVIHRIAKSFALRTKSFGNDNQGTRQLVVLANRLSPLEIIDKVNLFGDPTYCEMYEVVSPNSSETK</sequence>
<dbReference type="KEGG" id="aali:118458407"/>
<evidence type="ECO:0000256" key="1">
    <source>
        <dbReference type="SAM" id="MobiDB-lite"/>
    </source>
</evidence>
<dbReference type="InterPro" id="IPR039146">
    <property type="entry name" value="GPANK1"/>
</dbReference>
<dbReference type="PANTHER" id="PTHR20923">
    <property type="entry name" value="BAT4 PROTEIN-RELATED"/>
    <property type="match status" value="1"/>
</dbReference>
<dbReference type="PROSITE" id="PS51061">
    <property type="entry name" value="R3H"/>
    <property type="match status" value="1"/>
</dbReference>
<feature type="region of interest" description="Disordered" evidence="1">
    <location>
        <begin position="1"/>
        <end position="34"/>
    </location>
</feature>
<dbReference type="VEuPathDB" id="VectorBase:AALB20_026540"/>
<dbReference type="PROSITE" id="PS51827">
    <property type="entry name" value="XTBD"/>
    <property type="match status" value="1"/>
</dbReference>
<name>A0A182F8I7_ANOAL</name>
<dbReference type="PROSITE" id="PS50174">
    <property type="entry name" value="G_PATCH"/>
    <property type="match status" value="1"/>
</dbReference>
<dbReference type="SUPFAM" id="SSF54768">
    <property type="entry name" value="dsRNA-binding domain-like"/>
    <property type="match status" value="1"/>
</dbReference>
<evidence type="ECO:0008006" key="4">
    <source>
        <dbReference type="Google" id="ProtNLM"/>
    </source>
</evidence>
<dbReference type="InterPro" id="IPR021859">
    <property type="entry name" value="XTBD"/>
</dbReference>
<dbReference type="STRING" id="7167.A0A182F8I7"/>
<accession>A0A182F8I7</accession>
<dbReference type="InterPro" id="IPR000467">
    <property type="entry name" value="G_patch_dom"/>
</dbReference>
<dbReference type="SUPFAM" id="SSF82708">
    <property type="entry name" value="R3H domain"/>
    <property type="match status" value="1"/>
</dbReference>
<dbReference type="VEuPathDB" id="VectorBase:AALB002811"/>
<dbReference type="PANTHER" id="PTHR20923:SF1">
    <property type="entry name" value="G PATCH DOMAIN AND ANKYRIN REPEAT-CONTAINING PROTEIN 1"/>
    <property type="match status" value="1"/>
</dbReference>
<dbReference type="GeneID" id="118458407"/>
<dbReference type="SMART" id="SM00443">
    <property type="entry name" value="G_patch"/>
    <property type="match status" value="1"/>
</dbReference>
<dbReference type="Pfam" id="PF11952">
    <property type="entry name" value="XTBD"/>
    <property type="match status" value="1"/>
</dbReference>
<dbReference type="Proteomes" id="UP000069272">
    <property type="component" value="Chromosome 2R"/>
</dbReference>
<dbReference type="AlphaFoldDB" id="A0A182F8I7"/>
<dbReference type="OrthoDB" id="2359216at2759"/>
<evidence type="ECO:0000313" key="2">
    <source>
        <dbReference type="EnsemblMetazoa" id="AALB002811-PA"/>
    </source>
</evidence>
<dbReference type="RefSeq" id="XP_035776716.1">
    <property type="nucleotide sequence ID" value="XM_035920823.1"/>
</dbReference>
<evidence type="ECO:0000313" key="3">
    <source>
        <dbReference type="Proteomes" id="UP000069272"/>
    </source>
</evidence>
<organism evidence="2 3">
    <name type="scientific">Anopheles albimanus</name>
    <name type="common">New world malaria mosquito</name>
    <dbReference type="NCBI Taxonomy" id="7167"/>
    <lineage>
        <taxon>Eukaryota</taxon>
        <taxon>Metazoa</taxon>
        <taxon>Ecdysozoa</taxon>
        <taxon>Arthropoda</taxon>
        <taxon>Hexapoda</taxon>
        <taxon>Insecta</taxon>
        <taxon>Pterygota</taxon>
        <taxon>Neoptera</taxon>
        <taxon>Endopterygota</taxon>
        <taxon>Diptera</taxon>
        <taxon>Nematocera</taxon>
        <taxon>Culicoidea</taxon>
        <taxon>Culicidae</taxon>
        <taxon>Anophelinae</taxon>
        <taxon>Anopheles</taxon>
    </lineage>
</organism>
<reference evidence="2" key="2">
    <citation type="submission" date="2022-08" db="UniProtKB">
        <authorList>
            <consortium name="EnsemblMetazoa"/>
        </authorList>
    </citation>
    <scope>IDENTIFICATION</scope>
    <source>
        <strain evidence="2">STECLA/ALBI9_A</strain>
    </source>
</reference>
<protein>
    <recommendedName>
        <fullName evidence="4">G-patch domain-containing protein</fullName>
    </recommendedName>
</protein>
<dbReference type="GO" id="GO:0003676">
    <property type="term" value="F:nucleic acid binding"/>
    <property type="evidence" value="ECO:0007669"/>
    <property type="project" value="UniProtKB-UniRule"/>
</dbReference>
<feature type="region of interest" description="Disordered" evidence="1">
    <location>
        <begin position="137"/>
        <end position="159"/>
    </location>
</feature>
<proteinExistence type="predicted"/>
<dbReference type="Gene3D" id="3.30.1370.50">
    <property type="entry name" value="R3H-like domain"/>
    <property type="match status" value="1"/>
</dbReference>
<dbReference type="EnsemblMetazoa" id="AALB002811-RA">
    <property type="protein sequence ID" value="AALB002811-PA"/>
    <property type="gene ID" value="AALB002811"/>
</dbReference>
<dbReference type="InterPro" id="IPR001374">
    <property type="entry name" value="R3H_dom"/>
</dbReference>
<keyword evidence="3" id="KW-1185">Reference proteome</keyword>
<reference evidence="2 3" key="1">
    <citation type="journal article" date="2017" name="G3 (Bethesda)">
        <title>The Physical Genome Mapping of Anopheles albimanus Corrected Scaffold Misassemblies and Identified Interarm Rearrangements in Genus Anopheles.</title>
        <authorList>
            <person name="Artemov G.N."/>
            <person name="Peery A.N."/>
            <person name="Jiang X."/>
            <person name="Tu Z."/>
            <person name="Stegniy V.N."/>
            <person name="Sharakhova M.V."/>
            <person name="Sharakhov I.V."/>
        </authorList>
    </citation>
    <scope>NUCLEOTIDE SEQUENCE [LARGE SCALE GENOMIC DNA]</scope>
    <source>
        <strain evidence="2 3">ALBI9_A</strain>
    </source>
</reference>
<dbReference type="RefSeq" id="XP_035776715.1">
    <property type="nucleotide sequence ID" value="XM_035920822.1"/>
</dbReference>
<dbReference type="InterPro" id="IPR036867">
    <property type="entry name" value="R3H_dom_sf"/>
</dbReference>